<gene>
    <name evidence="4" type="ORF">PGQ11_009522</name>
</gene>
<dbReference type="PROSITE" id="PS50924">
    <property type="entry name" value="MHYT"/>
    <property type="match status" value="1"/>
</dbReference>
<feature type="compositionally biased region" description="Basic residues" evidence="1">
    <location>
        <begin position="713"/>
        <end position="723"/>
    </location>
</feature>
<dbReference type="Proteomes" id="UP001390339">
    <property type="component" value="Unassembled WGS sequence"/>
</dbReference>
<dbReference type="PANTHER" id="PTHR35152">
    <property type="entry name" value="DOMAIN SIGNALLING PROTEIN, PUTATIVE (AFU_ORTHOLOGUE AFUA_5G11310)-RELATED"/>
    <property type="match status" value="1"/>
</dbReference>
<dbReference type="InterPro" id="IPR005330">
    <property type="entry name" value="MHYT_dom"/>
</dbReference>
<dbReference type="PANTHER" id="PTHR35152:SF1">
    <property type="entry name" value="DOMAIN SIGNALLING PROTEIN, PUTATIVE (AFU_ORTHOLOGUE AFUA_5G11310)-RELATED"/>
    <property type="match status" value="1"/>
</dbReference>
<feature type="region of interest" description="Disordered" evidence="1">
    <location>
        <begin position="409"/>
        <end position="440"/>
    </location>
</feature>
<keyword evidence="2" id="KW-1133">Transmembrane helix</keyword>
<keyword evidence="2" id="KW-0472">Membrane</keyword>
<keyword evidence="5" id="KW-1185">Reference proteome</keyword>
<protein>
    <submittedName>
        <fullName evidence="4">FAD dependent oxidoreductase-domain-containing protein</fullName>
    </submittedName>
</protein>
<comment type="caution">
    <text evidence="4">The sequence shown here is derived from an EMBL/GenBank/DDBJ whole genome shotgun (WGS) entry which is preliminary data.</text>
</comment>
<feature type="compositionally biased region" description="Low complexity" evidence="1">
    <location>
        <begin position="744"/>
        <end position="754"/>
    </location>
</feature>
<reference evidence="4 5" key="1">
    <citation type="journal article" date="2024" name="IMA Fungus">
        <title>Apiospora arundinis, a panoply of carbohydrate-active enzymes and secondary metabolites.</title>
        <authorList>
            <person name="Sorensen T."/>
            <person name="Petersen C."/>
            <person name="Muurmann A.T."/>
            <person name="Christiansen J.V."/>
            <person name="Brundto M.L."/>
            <person name="Overgaard C.K."/>
            <person name="Boysen A.T."/>
            <person name="Wollenberg R.D."/>
            <person name="Larsen T.O."/>
            <person name="Sorensen J.L."/>
            <person name="Nielsen K.L."/>
            <person name="Sondergaard T.E."/>
        </authorList>
    </citation>
    <scope>NUCLEOTIDE SEQUENCE [LARGE SCALE GENOMIC DNA]</scope>
    <source>
        <strain evidence="4 5">AAU 773</strain>
    </source>
</reference>
<sequence length="885" mass="96744">MSTTTTTPDDLLRQYQGQIVPRSFNAGFVTLSYIISLIGAAATLELMNRRTSRNGYFNHFLLVSSSITMGGIAIWCMHYIGNRAIELGDGQLELQISYSAGFTALSFFIPIMVLLLAFVAAGINTVSWYRISGGGSLAGGAICGMHYLGNASIANYTCVYSTPNVVGSVLIAMAASTAALSLFFLFRASWTGSWWKRGICAVVLAGAVSGMHWCASTGTQYRLIRLSAGTSPLSRNTTVIVVICLSVGASLTLAATAIWTAHVMRKTATKAQQIVLAAAIFDRAGRILVTPDGLLPSEKVTDTYIERTHDDMFNVANPLFHWMFRVSRNWAGVSSMIGNMAGHLAELPRNKRDSRARLIDENGRLIDDYDVVFRELFCLAAQGLADKTREQLANVGILWDEILPTGALAPRPESPVAKDRPKSANEKSSEDDVEKGEGWRSRHECSRGSLMFLVRRLERSRDVEKLEAAGYRFADVSQVSHIIGSSMQIKAQNIDSKLVDMAAFAEEKAMMEPGVHLGFFSVKARVGGGFDILARRGARNLLPTVQISEDPLELRQLSLIRQLDGLSIGTLHAKLNESKRVSPELSVFASKFSKSVEALRALVKNPIIFDEATLTSKVVHVPCKAPFGSSAANYCTLVSLKVVIPIHINVLSPHCDLMPLSFFKVQQLVYKDSPQHIDFARSIHRELAPIVNARGPQISSPSSKRNRPMSSSTKRKFFGSRRRPLSDHAVDANGNSMPTKTRSKSSAGSIHSISTLKLWSKTESERRPDDDLSDRSYAPKTDSQEPSTLGGILVSQEITVIREVERAEAQSVQSNGNGRSLRDSTNKQLPPDPSVMEMQPVPRQDQEIHAGLTLGSATIECQKNSEAVSFVDDLFAVCVGHRHGV</sequence>
<feature type="compositionally biased region" description="Basic and acidic residues" evidence="1">
    <location>
        <begin position="760"/>
        <end position="774"/>
    </location>
</feature>
<feature type="transmembrane region" description="Helical" evidence="2">
    <location>
        <begin position="24"/>
        <end position="44"/>
    </location>
</feature>
<feature type="domain" description="MHYT" evidence="3">
    <location>
        <begin position="24"/>
        <end position="222"/>
    </location>
</feature>
<evidence type="ECO:0000256" key="1">
    <source>
        <dbReference type="SAM" id="MobiDB-lite"/>
    </source>
</evidence>
<feature type="region of interest" description="Disordered" evidence="1">
    <location>
        <begin position="691"/>
        <end position="791"/>
    </location>
</feature>
<dbReference type="EMBL" id="JAPCWZ010000005">
    <property type="protein sequence ID" value="KAK8863287.1"/>
    <property type="molecule type" value="Genomic_DNA"/>
</dbReference>
<feature type="region of interest" description="Disordered" evidence="1">
    <location>
        <begin position="808"/>
        <end position="838"/>
    </location>
</feature>
<dbReference type="Pfam" id="PF03707">
    <property type="entry name" value="MHYT"/>
    <property type="match status" value="2"/>
</dbReference>
<proteinExistence type="predicted"/>
<feature type="transmembrane region" description="Helical" evidence="2">
    <location>
        <begin position="100"/>
        <end position="121"/>
    </location>
</feature>
<feature type="compositionally biased region" description="Polar residues" evidence="1">
    <location>
        <begin position="697"/>
        <end position="712"/>
    </location>
</feature>
<accession>A0ABR2II90</accession>
<evidence type="ECO:0000256" key="2">
    <source>
        <dbReference type="SAM" id="Phobius"/>
    </source>
</evidence>
<evidence type="ECO:0000313" key="5">
    <source>
        <dbReference type="Proteomes" id="UP001390339"/>
    </source>
</evidence>
<organism evidence="4 5">
    <name type="scientific">Apiospora arundinis</name>
    <dbReference type="NCBI Taxonomy" id="335852"/>
    <lineage>
        <taxon>Eukaryota</taxon>
        <taxon>Fungi</taxon>
        <taxon>Dikarya</taxon>
        <taxon>Ascomycota</taxon>
        <taxon>Pezizomycotina</taxon>
        <taxon>Sordariomycetes</taxon>
        <taxon>Xylariomycetidae</taxon>
        <taxon>Amphisphaeriales</taxon>
        <taxon>Apiosporaceae</taxon>
        <taxon>Apiospora</taxon>
    </lineage>
</organism>
<feature type="transmembrane region" description="Helical" evidence="2">
    <location>
        <begin position="168"/>
        <end position="186"/>
    </location>
</feature>
<feature type="transmembrane region" description="Helical" evidence="2">
    <location>
        <begin position="56"/>
        <end position="80"/>
    </location>
</feature>
<name>A0ABR2II90_9PEZI</name>
<feature type="transmembrane region" description="Helical" evidence="2">
    <location>
        <begin position="238"/>
        <end position="261"/>
    </location>
</feature>
<evidence type="ECO:0000313" key="4">
    <source>
        <dbReference type="EMBL" id="KAK8863287.1"/>
    </source>
</evidence>
<feature type="compositionally biased region" description="Basic and acidic residues" evidence="1">
    <location>
        <begin position="416"/>
        <end position="440"/>
    </location>
</feature>
<keyword evidence="2" id="KW-0812">Transmembrane</keyword>
<feature type="transmembrane region" description="Helical" evidence="2">
    <location>
        <begin position="128"/>
        <end position="148"/>
    </location>
</feature>
<evidence type="ECO:0000259" key="3">
    <source>
        <dbReference type="PROSITE" id="PS50924"/>
    </source>
</evidence>